<reference evidence="7 8" key="1">
    <citation type="submission" date="2019-03" db="EMBL/GenBank/DDBJ databases">
        <title>Genomic Encyclopedia of Type Strains, Phase IV (KMG-IV): sequencing the most valuable type-strain genomes for metagenomic binning, comparative biology and taxonomic classification.</title>
        <authorList>
            <person name="Goeker M."/>
        </authorList>
    </citation>
    <scope>NUCLEOTIDE SEQUENCE [LARGE SCALE GENOMIC DNA]</scope>
    <source>
        <strain evidence="7 8">DSM 19580</strain>
    </source>
</reference>
<name>A0A4R3Z3U1_9GAMM</name>
<keyword evidence="3 5" id="KW-0808">Transferase</keyword>
<comment type="similarity">
    <text evidence="5">Belongs to the methyltransferase superfamily. Tam family.</text>
</comment>
<comment type="caution">
    <text evidence="7">The sequence shown here is derived from an EMBL/GenBank/DDBJ whole genome shotgun (WGS) entry which is preliminary data.</text>
</comment>
<keyword evidence="1 5" id="KW-0963">Cytoplasm</keyword>
<dbReference type="Pfam" id="PF13649">
    <property type="entry name" value="Methyltransf_25"/>
    <property type="match status" value="1"/>
</dbReference>
<dbReference type="OrthoDB" id="9795085at2"/>
<organism evidence="7 8">
    <name type="scientific">Biostraticola tofi</name>
    <dbReference type="NCBI Taxonomy" id="466109"/>
    <lineage>
        <taxon>Bacteria</taxon>
        <taxon>Pseudomonadati</taxon>
        <taxon>Pseudomonadota</taxon>
        <taxon>Gammaproteobacteria</taxon>
        <taxon>Enterobacterales</taxon>
        <taxon>Bruguierivoracaceae</taxon>
        <taxon>Biostraticola</taxon>
    </lineage>
</organism>
<comment type="subcellular location">
    <subcellularLocation>
        <location evidence="5">Cytoplasm</location>
    </subcellularLocation>
</comment>
<evidence type="ECO:0000256" key="4">
    <source>
        <dbReference type="ARBA" id="ARBA00022691"/>
    </source>
</evidence>
<dbReference type="GO" id="GO:0030798">
    <property type="term" value="F:trans-aconitate 2-methyltransferase activity"/>
    <property type="evidence" value="ECO:0007669"/>
    <property type="project" value="UniProtKB-UniRule"/>
</dbReference>
<dbReference type="Proteomes" id="UP000295719">
    <property type="component" value="Unassembled WGS sequence"/>
</dbReference>
<dbReference type="InterPro" id="IPR041698">
    <property type="entry name" value="Methyltransf_25"/>
</dbReference>
<evidence type="ECO:0000259" key="6">
    <source>
        <dbReference type="Pfam" id="PF13649"/>
    </source>
</evidence>
<dbReference type="RefSeq" id="WP_131863367.1">
    <property type="nucleotide sequence ID" value="NZ_SMCR01000001.1"/>
</dbReference>
<dbReference type="Gene3D" id="1.10.150.290">
    <property type="entry name" value="S-adenosyl-L-methionine-dependent methyltransferases"/>
    <property type="match status" value="1"/>
</dbReference>
<proteinExistence type="inferred from homology"/>
<dbReference type="GO" id="GO:0005737">
    <property type="term" value="C:cytoplasm"/>
    <property type="evidence" value="ECO:0007669"/>
    <property type="project" value="UniProtKB-SubCell"/>
</dbReference>
<evidence type="ECO:0000256" key="1">
    <source>
        <dbReference type="ARBA" id="ARBA00022490"/>
    </source>
</evidence>
<sequence length="260" mass="29519">MQDWDPQLYRRFEKERSRPAYELISRIDLSHPQRITDLGCGPGNSTEGLLRRYPGAAITGIDSSDAMLASARQRLPGCRFEPADISHWQPEAPQDVIYANASLQWVPDHQTLLPKLMSYIAPGGALAIQMPDNREEPTHQLMRQLAGQSPWQSVIGDGAQLRVKILGANDYYDLLAPAAHVDLWRTTYFHVMPSVDAIIEWVKSTGLRPFLEPLDDRMRESYLARYRQLLSLAYPVRADGSVILSFPRLFMVAARKNLQY</sequence>
<dbReference type="InterPro" id="IPR023149">
    <property type="entry name" value="Trans_acon_MeTrfase_C"/>
</dbReference>
<dbReference type="GO" id="GO:0032259">
    <property type="term" value="P:methylation"/>
    <property type="evidence" value="ECO:0007669"/>
    <property type="project" value="UniProtKB-KW"/>
</dbReference>
<dbReference type="EC" id="2.1.1.144" evidence="5"/>
<dbReference type="AlphaFoldDB" id="A0A4R3Z3U1"/>
<keyword evidence="2 5" id="KW-0489">Methyltransferase</keyword>
<feature type="domain" description="Methyltransferase" evidence="6">
    <location>
        <begin position="35"/>
        <end position="124"/>
    </location>
</feature>
<dbReference type="CDD" id="cd02440">
    <property type="entry name" value="AdoMet_MTases"/>
    <property type="match status" value="1"/>
</dbReference>
<evidence type="ECO:0000256" key="5">
    <source>
        <dbReference type="HAMAP-Rule" id="MF_00560"/>
    </source>
</evidence>
<comment type="catalytic activity">
    <reaction evidence="5">
        <text>trans-aconitate + S-adenosyl-L-methionine = (E)-3-(methoxycarbonyl)pent-2-enedioate + S-adenosyl-L-homocysteine</text>
        <dbReference type="Rhea" id="RHEA:14969"/>
        <dbReference type="ChEBI" id="CHEBI:15708"/>
        <dbReference type="ChEBI" id="CHEBI:57470"/>
        <dbReference type="ChEBI" id="CHEBI:57856"/>
        <dbReference type="ChEBI" id="CHEBI:59789"/>
        <dbReference type="EC" id="2.1.1.144"/>
    </reaction>
</comment>
<evidence type="ECO:0000256" key="2">
    <source>
        <dbReference type="ARBA" id="ARBA00022603"/>
    </source>
</evidence>
<keyword evidence="8" id="KW-1185">Reference proteome</keyword>
<dbReference type="SUPFAM" id="SSF53335">
    <property type="entry name" value="S-adenosyl-L-methionine-dependent methyltransferases"/>
    <property type="match status" value="1"/>
</dbReference>
<dbReference type="PANTHER" id="PTHR43861">
    <property type="entry name" value="TRANS-ACONITATE 2-METHYLTRANSFERASE-RELATED"/>
    <property type="match status" value="1"/>
</dbReference>
<dbReference type="PANTHER" id="PTHR43861:SF1">
    <property type="entry name" value="TRANS-ACONITATE 2-METHYLTRANSFERASE"/>
    <property type="match status" value="1"/>
</dbReference>
<dbReference type="InterPro" id="IPR029063">
    <property type="entry name" value="SAM-dependent_MTases_sf"/>
</dbReference>
<comment type="function">
    <text evidence="5">Catalyzes the S-adenosylmethionine monomethyl esterification of trans-aconitate.</text>
</comment>
<dbReference type="EMBL" id="SMCR01000001">
    <property type="protein sequence ID" value="TCV99826.1"/>
    <property type="molecule type" value="Genomic_DNA"/>
</dbReference>
<evidence type="ECO:0000313" key="7">
    <source>
        <dbReference type="EMBL" id="TCV99826.1"/>
    </source>
</evidence>
<dbReference type="InterPro" id="IPR023506">
    <property type="entry name" value="Trans-aconitate_MeTrfase"/>
</dbReference>
<dbReference type="NCBIfam" id="NF002463">
    <property type="entry name" value="PRK01683.1"/>
    <property type="match status" value="1"/>
</dbReference>
<dbReference type="Gene3D" id="3.40.50.150">
    <property type="entry name" value="Vaccinia Virus protein VP39"/>
    <property type="match status" value="1"/>
</dbReference>
<protein>
    <recommendedName>
        <fullName evidence="5">Trans-aconitate 2-methyltransferase</fullName>
        <ecNumber evidence="5">2.1.1.144</ecNumber>
    </recommendedName>
</protein>
<gene>
    <name evidence="5" type="primary">tam</name>
    <name evidence="7" type="ORF">EDC52_101163</name>
</gene>
<evidence type="ECO:0000313" key="8">
    <source>
        <dbReference type="Proteomes" id="UP000295719"/>
    </source>
</evidence>
<dbReference type="HAMAP" id="MF_00560">
    <property type="entry name" value="Tran_acon_Me_trans"/>
    <property type="match status" value="1"/>
</dbReference>
<keyword evidence="4 5" id="KW-0949">S-adenosyl-L-methionine</keyword>
<evidence type="ECO:0000256" key="3">
    <source>
        <dbReference type="ARBA" id="ARBA00022679"/>
    </source>
</evidence>
<accession>A0A4R3Z3U1</accession>